<reference evidence="3 5" key="1">
    <citation type="journal article" date="2019" name="Sci. Rep.">
        <title>Orb-weaving spider Araneus ventricosus genome elucidates the spidroin gene catalogue.</title>
        <authorList>
            <person name="Kono N."/>
            <person name="Nakamura H."/>
            <person name="Ohtoshi R."/>
            <person name="Moran D.A.P."/>
            <person name="Shinohara A."/>
            <person name="Yoshida Y."/>
            <person name="Fujiwara M."/>
            <person name="Mori M."/>
            <person name="Tomita M."/>
            <person name="Arakawa K."/>
        </authorList>
    </citation>
    <scope>NUCLEOTIDE SEQUENCE [LARGE SCALE GENOMIC DNA]</scope>
</reference>
<dbReference type="EMBL" id="BGPR01107793">
    <property type="protein sequence ID" value="GBM80802.1"/>
    <property type="molecule type" value="Genomic_DNA"/>
</dbReference>
<organism evidence="3 5">
    <name type="scientific">Araneus ventricosus</name>
    <name type="common">Orbweaver spider</name>
    <name type="synonym">Epeira ventricosa</name>
    <dbReference type="NCBI Taxonomy" id="182803"/>
    <lineage>
        <taxon>Eukaryota</taxon>
        <taxon>Metazoa</taxon>
        <taxon>Ecdysozoa</taxon>
        <taxon>Arthropoda</taxon>
        <taxon>Chelicerata</taxon>
        <taxon>Arachnida</taxon>
        <taxon>Araneae</taxon>
        <taxon>Araneomorphae</taxon>
        <taxon>Entelegynae</taxon>
        <taxon>Araneoidea</taxon>
        <taxon>Araneidae</taxon>
        <taxon>Araneus</taxon>
    </lineage>
</organism>
<dbReference type="SMART" id="SM00060">
    <property type="entry name" value="FN3"/>
    <property type="match status" value="1"/>
</dbReference>
<sequence length="121" mass="13453">MKYFKILSVLSTVLVICIERSLCISGPDLVVSNITESKVHVVWTPLKIPGKVIEKYQVSAYPLQSFGTDILKQNEWTFSNSSSRTDLVGLHPGTKYNISVWAVISDGHTDPTTKIVWTEVG</sequence>
<evidence type="ECO:0000313" key="3">
    <source>
        <dbReference type="EMBL" id="GBM80802.1"/>
    </source>
</evidence>
<gene>
    <name evidence="3" type="ORF">AVEN_210974_1</name>
    <name evidence="4" type="ORF">AVEN_24929_1</name>
</gene>
<dbReference type="EMBL" id="BGPR01107895">
    <property type="protein sequence ID" value="GBM81144.1"/>
    <property type="molecule type" value="Genomic_DNA"/>
</dbReference>
<keyword evidence="5" id="KW-1185">Reference proteome</keyword>
<dbReference type="Proteomes" id="UP000499080">
    <property type="component" value="Unassembled WGS sequence"/>
</dbReference>
<dbReference type="InterPro" id="IPR003961">
    <property type="entry name" value="FN3_dom"/>
</dbReference>
<proteinExistence type="predicted"/>
<dbReference type="CDD" id="cd00063">
    <property type="entry name" value="FN3"/>
    <property type="match status" value="1"/>
</dbReference>
<feature type="chain" id="PRO_5036362100" description="Fibronectin type-III domain-containing protein" evidence="1">
    <location>
        <begin position="24"/>
        <end position="121"/>
    </location>
</feature>
<accession>A0A4Y2IV47</accession>
<evidence type="ECO:0000259" key="2">
    <source>
        <dbReference type="PROSITE" id="PS50853"/>
    </source>
</evidence>
<keyword evidence="1" id="KW-0732">Signal</keyword>
<dbReference type="SUPFAM" id="SSF49265">
    <property type="entry name" value="Fibronectin type III"/>
    <property type="match status" value="1"/>
</dbReference>
<protein>
    <recommendedName>
        <fullName evidence="2">Fibronectin type-III domain-containing protein</fullName>
    </recommendedName>
</protein>
<feature type="non-terminal residue" evidence="3">
    <location>
        <position position="121"/>
    </location>
</feature>
<name>A0A4Y2IV47_ARAVE</name>
<dbReference type="InterPro" id="IPR013783">
    <property type="entry name" value="Ig-like_fold"/>
</dbReference>
<dbReference type="Gene3D" id="2.60.40.10">
    <property type="entry name" value="Immunoglobulins"/>
    <property type="match status" value="1"/>
</dbReference>
<dbReference type="PROSITE" id="PS50853">
    <property type="entry name" value="FN3"/>
    <property type="match status" value="1"/>
</dbReference>
<dbReference type="Pfam" id="PF00041">
    <property type="entry name" value="fn3"/>
    <property type="match status" value="1"/>
</dbReference>
<evidence type="ECO:0000313" key="4">
    <source>
        <dbReference type="EMBL" id="GBM81144.1"/>
    </source>
</evidence>
<feature type="domain" description="Fibronectin type-III" evidence="2">
    <location>
        <begin position="25"/>
        <end position="121"/>
    </location>
</feature>
<feature type="signal peptide" evidence="1">
    <location>
        <begin position="1"/>
        <end position="23"/>
    </location>
</feature>
<evidence type="ECO:0000313" key="5">
    <source>
        <dbReference type="Proteomes" id="UP000499080"/>
    </source>
</evidence>
<dbReference type="InterPro" id="IPR036116">
    <property type="entry name" value="FN3_sf"/>
</dbReference>
<evidence type="ECO:0000256" key="1">
    <source>
        <dbReference type="SAM" id="SignalP"/>
    </source>
</evidence>
<dbReference type="OrthoDB" id="9943809at2759"/>
<dbReference type="AlphaFoldDB" id="A0A4Y2IV47"/>
<comment type="caution">
    <text evidence="3">The sequence shown here is derived from an EMBL/GenBank/DDBJ whole genome shotgun (WGS) entry which is preliminary data.</text>
</comment>